<proteinExistence type="predicted"/>
<evidence type="ECO:0000313" key="2">
    <source>
        <dbReference type="EMBL" id="KZV17176.1"/>
    </source>
</evidence>
<accession>A0A2Z7A6S1</accession>
<protein>
    <submittedName>
        <fullName evidence="2">Protein HUA ENHANCER 2</fullName>
    </submittedName>
</protein>
<reference evidence="2 3" key="1">
    <citation type="journal article" date="2015" name="Proc. Natl. Acad. Sci. U.S.A.">
        <title>The resurrection genome of Boea hygrometrica: A blueprint for survival of dehydration.</title>
        <authorList>
            <person name="Xiao L."/>
            <person name="Yang G."/>
            <person name="Zhang L."/>
            <person name="Yang X."/>
            <person name="Zhao S."/>
            <person name="Ji Z."/>
            <person name="Zhou Q."/>
            <person name="Hu M."/>
            <person name="Wang Y."/>
            <person name="Chen M."/>
            <person name="Xu Y."/>
            <person name="Jin H."/>
            <person name="Xiao X."/>
            <person name="Hu G."/>
            <person name="Bao F."/>
            <person name="Hu Y."/>
            <person name="Wan P."/>
            <person name="Li L."/>
            <person name="Deng X."/>
            <person name="Kuang T."/>
            <person name="Xiang C."/>
            <person name="Zhu J.K."/>
            <person name="Oliver M.J."/>
            <person name="He Y."/>
        </authorList>
    </citation>
    <scope>NUCLEOTIDE SEQUENCE [LARGE SCALE GENOMIC DNA]</scope>
    <source>
        <strain evidence="3">cv. XS01</strain>
    </source>
</reference>
<sequence length="200" mass="21779">MSSNSVLLPQVVLQPLTWTRHHFVPTADQKRYTQNAAFQLNKTTSPLISDWFLKPTAGHSAGIIPHNATADSATIQQSTPKRPASDAQAINESYQLASNQNLEQPCSHQLMSDNPYQAIQQDIQAEQGANPIGSDLRWNRNHPPEQIIDVASGSSSSTSASDSPMGFTADDTHLGMGSSIPVIGLRPSDQRVSDLIQRLR</sequence>
<feature type="region of interest" description="Disordered" evidence="1">
    <location>
        <begin position="146"/>
        <end position="185"/>
    </location>
</feature>
<name>A0A2Z7A6S1_9LAMI</name>
<dbReference type="EMBL" id="KV018452">
    <property type="protein sequence ID" value="KZV17176.1"/>
    <property type="molecule type" value="Genomic_DNA"/>
</dbReference>
<dbReference type="Proteomes" id="UP000250235">
    <property type="component" value="Unassembled WGS sequence"/>
</dbReference>
<dbReference type="AlphaFoldDB" id="A0A2Z7A6S1"/>
<feature type="compositionally biased region" description="Low complexity" evidence="1">
    <location>
        <begin position="152"/>
        <end position="163"/>
    </location>
</feature>
<evidence type="ECO:0000256" key="1">
    <source>
        <dbReference type="SAM" id="MobiDB-lite"/>
    </source>
</evidence>
<keyword evidence="3" id="KW-1185">Reference proteome</keyword>
<organism evidence="2 3">
    <name type="scientific">Dorcoceras hygrometricum</name>
    <dbReference type="NCBI Taxonomy" id="472368"/>
    <lineage>
        <taxon>Eukaryota</taxon>
        <taxon>Viridiplantae</taxon>
        <taxon>Streptophyta</taxon>
        <taxon>Embryophyta</taxon>
        <taxon>Tracheophyta</taxon>
        <taxon>Spermatophyta</taxon>
        <taxon>Magnoliopsida</taxon>
        <taxon>eudicotyledons</taxon>
        <taxon>Gunneridae</taxon>
        <taxon>Pentapetalae</taxon>
        <taxon>asterids</taxon>
        <taxon>lamiids</taxon>
        <taxon>Lamiales</taxon>
        <taxon>Gesneriaceae</taxon>
        <taxon>Didymocarpoideae</taxon>
        <taxon>Trichosporeae</taxon>
        <taxon>Loxocarpinae</taxon>
        <taxon>Dorcoceras</taxon>
    </lineage>
</organism>
<gene>
    <name evidence="2" type="ORF">F511_07936</name>
</gene>
<evidence type="ECO:0000313" key="3">
    <source>
        <dbReference type="Proteomes" id="UP000250235"/>
    </source>
</evidence>